<evidence type="ECO:0000313" key="1">
    <source>
        <dbReference type="EMBL" id="KJY77999.1"/>
    </source>
</evidence>
<dbReference type="AlphaFoldDB" id="A0A837GCM3"/>
<proteinExistence type="predicted"/>
<name>A0A837GCM3_9VIBR</name>
<protein>
    <submittedName>
        <fullName evidence="1">Uncharacterized protein</fullName>
    </submittedName>
</protein>
<accession>A0A837GCM3</accession>
<sequence>MSVKKTSFTACKLKKALLTTLIQTLVIQFSSIHSENFFNFFNFFFKGLQHITCNLVGPIFKNVMLKTCWLIVSVVYFKQLFNTSD</sequence>
<organism evidence="1">
    <name type="scientific">Vibrio coralliilyticus</name>
    <dbReference type="NCBI Taxonomy" id="190893"/>
    <lineage>
        <taxon>Bacteria</taxon>
        <taxon>Pseudomonadati</taxon>
        <taxon>Pseudomonadota</taxon>
        <taxon>Gammaproteobacteria</taxon>
        <taxon>Vibrionales</taxon>
        <taxon>Vibrionaceae</taxon>
        <taxon>Vibrio</taxon>
    </lineage>
</organism>
<reference evidence="1" key="1">
    <citation type="journal article" date="2015" name="BMC Genomics">
        <title>Genome mining reveals unlocked bioactive potential of marine Gram-negative bacteria.</title>
        <authorList>
            <person name="Machado H."/>
            <person name="Sonnenschein E.C."/>
            <person name="Melchiorsen J."/>
            <person name="Gram L."/>
        </authorList>
    </citation>
    <scope>NUCLEOTIDE SEQUENCE</scope>
    <source>
        <strain evidence="1">S2052</strain>
    </source>
</reference>
<gene>
    <name evidence="1" type="ORF">TW71_02935</name>
</gene>
<comment type="caution">
    <text evidence="1">The sequence shown here is derived from an EMBL/GenBank/DDBJ whole genome shotgun (WGS) entry which is preliminary data.</text>
</comment>
<dbReference type="EMBL" id="JXXR01000001">
    <property type="protein sequence ID" value="KJY77999.1"/>
    <property type="molecule type" value="Genomic_DNA"/>
</dbReference>